<evidence type="ECO:0000256" key="2">
    <source>
        <dbReference type="ARBA" id="ARBA00005811"/>
    </source>
</evidence>
<protein>
    <submittedName>
        <fullName evidence="8">Biopolymer transport protein ExbD/TolR</fullName>
    </submittedName>
</protein>
<comment type="similarity">
    <text evidence="2 7">Belongs to the ExbD/TolR family.</text>
</comment>
<dbReference type="GO" id="GO:0022857">
    <property type="term" value="F:transmembrane transporter activity"/>
    <property type="evidence" value="ECO:0007669"/>
    <property type="project" value="InterPro"/>
</dbReference>
<evidence type="ECO:0000256" key="5">
    <source>
        <dbReference type="ARBA" id="ARBA00022989"/>
    </source>
</evidence>
<keyword evidence="7" id="KW-0653">Protein transport</keyword>
<dbReference type="Proteomes" id="UP000236735">
    <property type="component" value="Unassembled WGS sequence"/>
</dbReference>
<evidence type="ECO:0000313" key="9">
    <source>
        <dbReference type="Proteomes" id="UP000236735"/>
    </source>
</evidence>
<dbReference type="GO" id="GO:0005886">
    <property type="term" value="C:plasma membrane"/>
    <property type="evidence" value="ECO:0007669"/>
    <property type="project" value="UniProtKB-SubCell"/>
</dbReference>
<evidence type="ECO:0000256" key="4">
    <source>
        <dbReference type="ARBA" id="ARBA00022692"/>
    </source>
</evidence>
<keyword evidence="4 7" id="KW-0812">Transmembrane</keyword>
<evidence type="ECO:0000313" key="8">
    <source>
        <dbReference type="EMBL" id="SEF81946.1"/>
    </source>
</evidence>
<keyword evidence="6" id="KW-0472">Membrane</keyword>
<evidence type="ECO:0000256" key="7">
    <source>
        <dbReference type="RuleBase" id="RU003879"/>
    </source>
</evidence>
<dbReference type="RefSeq" id="WP_036909672.1">
    <property type="nucleotide sequence ID" value="NZ_FNUV01000004.1"/>
</dbReference>
<dbReference type="Pfam" id="PF02472">
    <property type="entry name" value="ExbD"/>
    <property type="match status" value="1"/>
</dbReference>
<dbReference type="InterPro" id="IPR003400">
    <property type="entry name" value="ExbD"/>
</dbReference>
<gene>
    <name evidence="8" type="ORF">SAMN05216354_1723</name>
</gene>
<accession>A0A1H5V426</accession>
<keyword evidence="3" id="KW-1003">Cell membrane</keyword>
<proteinExistence type="inferred from homology"/>
<evidence type="ECO:0000256" key="3">
    <source>
        <dbReference type="ARBA" id="ARBA00022475"/>
    </source>
</evidence>
<reference evidence="8 9" key="1">
    <citation type="submission" date="2016-10" db="EMBL/GenBank/DDBJ databases">
        <authorList>
            <person name="de Groot N.N."/>
        </authorList>
    </citation>
    <scope>NUCLEOTIDE SEQUENCE [LARGE SCALE GENOMIC DNA]</scope>
    <source>
        <strain evidence="8 9">AR32</strain>
    </source>
</reference>
<evidence type="ECO:0000256" key="6">
    <source>
        <dbReference type="ARBA" id="ARBA00023136"/>
    </source>
</evidence>
<keyword evidence="7" id="KW-0813">Transport</keyword>
<evidence type="ECO:0000256" key="1">
    <source>
        <dbReference type="ARBA" id="ARBA00004162"/>
    </source>
</evidence>
<keyword evidence="5" id="KW-1133">Transmembrane helix</keyword>
<dbReference type="PANTHER" id="PTHR30558:SF3">
    <property type="entry name" value="BIOPOLYMER TRANSPORT PROTEIN EXBD-RELATED"/>
    <property type="match status" value="1"/>
</dbReference>
<comment type="subcellular location">
    <subcellularLocation>
        <location evidence="1">Cell membrane</location>
        <topology evidence="1">Single-pass membrane protein</topology>
    </subcellularLocation>
    <subcellularLocation>
        <location evidence="7">Cell membrane</location>
        <topology evidence="7">Single-pass type II membrane protein</topology>
    </subcellularLocation>
</comment>
<name>A0A1H5V426_XYLRU</name>
<dbReference type="EMBL" id="FNUV01000004">
    <property type="protein sequence ID" value="SEF81946.1"/>
    <property type="molecule type" value="Genomic_DNA"/>
</dbReference>
<sequence length="205" mass="23037">MAKIKIQKKDIWIDMTPMSDVMTLLLCFFMLTSTFLTPEPVSVNAPNSVSELKIPEQDVLNILVTPEGRVFCGTENKNNMQAMLDAMTDKYGVQLNPTQVKHFREDAMVGASMSQLANYLSLEPDKMGEAIQKLGLPLDSINGGKSEFQEWVTAARDVNPDIKLAIKCDSKTPYSSIKLLMSELQDMNENRFQLITNLDVKRLND</sequence>
<dbReference type="PANTHER" id="PTHR30558">
    <property type="entry name" value="EXBD MEMBRANE COMPONENT OF PMF-DRIVEN MACROMOLECULE IMPORT SYSTEM"/>
    <property type="match status" value="1"/>
</dbReference>
<dbReference type="AlphaFoldDB" id="A0A1H5V426"/>
<organism evidence="8 9">
    <name type="scientific">Xylanibacter ruminicola</name>
    <name type="common">Prevotella ruminicola</name>
    <dbReference type="NCBI Taxonomy" id="839"/>
    <lineage>
        <taxon>Bacteria</taxon>
        <taxon>Pseudomonadati</taxon>
        <taxon>Bacteroidota</taxon>
        <taxon>Bacteroidia</taxon>
        <taxon>Bacteroidales</taxon>
        <taxon>Prevotellaceae</taxon>
        <taxon>Xylanibacter</taxon>
    </lineage>
</organism>
<dbReference type="GO" id="GO:0015031">
    <property type="term" value="P:protein transport"/>
    <property type="evidence" value="ECO:0007669"/>
    <property type="project" value="UniProtKB-KW"/>
</dbReference>